<evidence type="ECO:0000313" key="1">
    <source>
        <dbReference type="EMBL" id="CAL5997827.1"/>
    </source>
</evidence>
<sequence length="114" mass="12910">MMYSFGCAYHSSPHLISEMRIGQICYGRQNSPIQSAELPSRIRMVKGMPSTNLQDLKAATVPLLPQKRRWYNAGRFPYRSACTKQPHYAHGCLYPSHCLGCEGAPNVHRCIKNQ</sequence>
<protein>
    <submittedName>
        <fullName evidence="1">Hypothetical_protein</fullName>
    </submittedName>
</protein>
<keyword evidence="2" id="KW-1185">Reference proteome</keyword>
<evidence type="ECO:0000313" key="2">
    <source>
        <dbReference type="Proteomes" id="UP001642409"/>
    </source>
</evidence>
<reference evidence="1 2" key="1">
    <citation type="submission" date="2024-07" db="EMBL/GenBank/DDBJ databases">
        <authorList>
            <person name="Akdeniz Z."/>
        </authorList>
    </citation>
    <scope>NUCLEOTIDE SEQUENCE [LARGE SCALE GENOMIC DNA]</scope>
</reference>
<name>A0ABP1HPB7_9EUKA</name>
<comment type="caution">
    <text evidence="1">The sequence shown here is derived from an EMBL/GenBank/DDBJ whole genome shotgun (WGS) entry which is preliminary data.</text>
</comment>
<accession>A0ABP1HPB7</accession>
<gene>
    <name evidence="1" type="ORF">HINF_LOCUS15436</name>
</gene>
<proteinExistence type="predicted"/>
<organism evidence="1 2">
    <name type="scientific">Hexamita inflata</name>
    <dbReference type="NCBI Taxonomy" id="28002"/>
    <lineage>
        <taxon>Eukaryota</taxon>
        <taxon>Metamonada</taxon>
        <taxon>Diplomonadida</taxon>
        <taxon>Hexamitidae</taxon>
        <taxon>Hexamitinae</taxon>
        <taxon>Hexamita</taxon>
    </lineage>
</organism>
<dbReference type="Proteomes" id="UP001642409">
    <property type="component" value="Unassembled WGS sequence"/>
</dbReference>
<dbReference type="EMBL" id="CAXDID020000037">
    <property type="protein sequence ID" value="CAL5997827.1"/>
    <property type="molecule type" value="Genomic_DNA"/>
</dbReference>